<feature type="region of interest" description="Disordered" evidence="1">
    <location>
        <begin position="25"/>
        <end position="54"/>
    </location>
</feature>
<evidence type="ECO:0000313" key="3">
    <source>
        <dbReference type="EMBL" id="WLR42529.1"/>
    </source>
</evidence>
<keyword evidence="2" id="KW-0732">Signal</keyword>
<keyword evidence="4" id="KW-1185">Reference proteome</keyword>
<evidence type="ECO:0000313" key="4">
    <source>
        <dbReference type="Proteomes" id="UP001197974"/>
    </source>
</evidence>
<gene>
    <name evidence="3" type="ORF">LC087_17850</name>
</gene>
<feature type="chain" id="PRO_5046527203" evidence="2">
    <location>
        <begin position="22"/>
        <end position="265"/>
    </location>
</feature>
<accession>A0ABY9JT20</accession>
<dbReference type="EMBL" id="CP129013">
    <property type="protein sequence ID" value="WLR42529.1"/>
    <property type="molecule type" value="Genomic_DNA"/>
</dbReference>
<feature type="signal peptide" evidence="2">
    <location>
        <begin position="1"/>
        <end position="21"/>
    </location>
</feature>
<dbReference type="RefSeq" id="WP_226542520.1">
    <property type="nucleotide sequence ID" value="NZ_CP129013.1"/>
</dbReference>
<dbReference type="InterPro" id="IPR025548">
    <property type="entry name" value="YfkD"/>
</dbReference>
<proteinExistence type="predicted"/>
<name>A0ABY9JT20_9BACI</name>
<protein>
    <submittedName>
        <fullName evidence="3">YfkD family protein</fullName>
    </submittedName>
</protein>
<evidence type="ECO:0000256" key="1">
    <source>
        <dbReference type="SAM" id="MobiDB-lite"/>
    </source>
</evidence>
<organism evidence="3 4">
    <name type="scientific">Bacillus carboniphilus</name>
    <dbReference type="NCBI Taxonomy" id="86663"/>
    <lineage>
        <taxon>Bacteria</taxon>
        <taxon>Bacillati</taxon>
        <taxon>Bacillota</taxon>
        <taxon>Bacilli</taxon>
        <taxon>Bacillales</taxon>
        <taxon>Bacillaceae</taxon>
        <taxon>Bacillus</taxon>
    </lineage>
</organism>
<reference evidence="3 4" key="1">
    <citation type="submission" date="2023-06" db="EMBL/GenBank/DDBJ databases">
        <title>Five Gram-positive bacteria isolated from mangrove sediments in Shenzhen, Guangdong, China.</title>
        <authorList>
            <person name="Yu S."/>
            <person name="Zheng W."/>
            <person name="Huang Y."/>
        </authorList>
    </citation>
    <scope>NUCLEOTIDE SEQUENCE [LARGE SCALE GENOMIC DNA]</scope>
    <source>
        <strain evidence="3 4">SaN35-3</strain>
    </source>
</reference>
<evidence type="ECO:0000256" key="2">
    <source>
        <dbReference type="SAM" id="SignalP"/>
    </source>
</evidence>
<dbReference type="Pfam" id="PF14167">
    <property type="entry name" value="YfkD"/>
    <property type="match status" value="1"/>
</dbReference>
<sequence length="265" mass="29913">MKKIILTAIFLVICLSTVSYAEEKNESKDQMDIPNSVMDISKDNTYPNPTDDLPRLQPSELAQELIESSEVKIENPDLILQLNESSITTSPVAIGYRATIYLGHWALRYDSNETATNWEYKKINTNFTDNRGAKTQSQMHYTQKKQEKVTGGLTAKVPYEEDVKKMMLQRAMEKTELPLSFETVIGTGTKKDQVYNVPVKKVGYLYGYAPAVNEKGKVTYGEVYLRLKGSKKEVIVKNVTQQGIGAWIPIQDHVSFGFVTSDQPK</sequence>
<dbReference type="Proteomes" id="UP001197974">
    <property type="component" value="Chromosome"/>
</dbReference>